<sequence length="1758" mass="199195">MLTKDLTQQLNEVLMSNDKNNVPFPRLRDLKLTTKEVEMEQKKRKKESEEMLVNKKTKLEWRPEDCAQAIGLSDKCTGEGKKKKCHYKTFQFHGNIYGLEDSVLLVPENATQKPYVAIIKDIYIQEKEKYVKLEVQWLYRPEDVEKKYVGKWEPKDSRDLFYSFHRDEVFAESQKREIDHLVEKTILRVGHLPNIVKEQKTLISRRKGSVPQSYIIKAVETSRESDNVVNSILENFDLLTGDSDRDKSLEELLEVVKPICRTSKKKLAGDYDSFWPNDVVSVVSALEQALYDSLKDDIPKYSNKLEILVGKLKNSRVLARRLLDGELKPEQILKMTCYELLRGFTFDELKADLEEPILCENQQPRAKDLGVPSIHCPMLTSTNYTVWAMRMKVLLRVSEVWDTIDPGSADPKKNDVAMALIFQSIPESLILQIGEQKTAKKVWEAIKSRHQGAERVKEARLQTLVAELDRLKMSETDTVDDFAGKISGIAAQSASLGETIDETKLVKKFLTGLPRTKFIHIVASLEQVLDLKQTGFEDIVGRLKAYEGRIGEETQSEDQGKLMFSNSNPKRGGYGNNRGGYNRGGFNRGGRFGGDGSGRGRGRGRTGWQAQGGETGDQNQKKKDLSNITCWGCNKKGHYSSKCPEKATGRQETNLHETQEAEALYVHEVVFLNEDKVFPKNYDTNSGSVWYLDNGASNHMTGKKEFFSSLDEKVKGKVKFGDGSFVDIVGKGSIVFVGKTGERRALKEIYYIPDLKHNIISLGQATEGGCEVYMKGDSLILNDPNGRLLVRVIRSPNRLYKTPMEISKPTCLQAEGLAEGHAEGLAEGRAEGLAEGHADEATRTWHARLGHVSFGVMTNMVKKDMVVGMPHALHEMSVCDACLAGKQTRRSFPTKATYRAAQALELIHGDMCGPISPPTLANNKYVFVLIDDFSRYMWTMLLKEKSEAFDRFKRFKEFVEKQAGLSIKTFRTDRGGEFTSSEFNRFCQENGVSRHLTAPYTPQQNGVVERRNRTLMEMTRSLLKAMKIPNDMWGEAVRHSTYLINRVPTKALQGETPYESFWSKKPNIEHLRVFGCVAHVNITGPHLKKLDDRSRSVINLGTEPGSKAYRLYDPITRKVMVSRDVVFDEKRAWDWSPTTKETGEPGMFKLSHEGGIEDGNGYEDINNDDHDPDQEPEEVQEVVQEVVQVAQGGNQEAQNQQIVTRSGRVVHKPRYLDDYVLLADLECERLLLTIDGEPENLLEAIKLQEWVEAMEAELDSITRNKTWELVEKPDGVKPIGLKWIYKIKRKADGSVNKYKARLVAKGYVQQQGIDFEEAFAPVARIETIRLLIALAATKGWEIHHLDVKTAFLNGDLNEEVYVSQPEGFIKKGEENRVYRLYKALYGLRQAPRAWNVKLDHVLKKMSFKRCVKESSVYLRKTEKDILIVAIYVDDLFVTGTTWKVINQFKEDMSREFEMSDLGKLTYYLGIEVIQGADGIQIKQEGYAHGILVDTKMDACNLTHVPMDSSLKISKAEDEQEINATEYRRAIGCLRYLLHTRPDMAFAVGVLSRYMQSPRMTHGNALKHVLRYVKGTTSLGLHFKRDGSTRMIGYSDSSHNIDIDDGRSTAGHVFYLGSSPITWTSQKLPTVALSSCEAEFMAATEAAKQAIWLKELMKEILCIDEKVMLKIDNKSAIALTKNPVFHGRSKHILKKYHFIRECVENEQIEVEHVPGEEQKADILTKPLARIKFKDMRSLIGVEEIKPPGTQVGIKGENVG</sequence>
<dbReference type="SMART" id="SM00439">
    <property type="entry name" value="BAH"/>
    <property type="match status" value="1"/>
</dbReference>
<dbReference type="GO" id="GO:0003676">
    <property type="term" value="F:nucleic acid binding"/>
    <property type="evidence" value="ECO:0007669"/>
    <property type="project" value="InterPro"/>
</dbReference>
<dbReference type="Pfam" id="PF14223">
    <property type="entry name" value="Retrotran_gag_2"/>
    <property type="match status" value="1"/>
</dbReference>
<evidence type="ECO:0000256" key="3">
    <source>
        <dbReference type="ARBA" id="ARBA00022801"/>
    </source>
</evidence>
<dbReference type="InterPro" id="IPR001584">
    <property type="entry name" value="Integrase_cat-core"/>
</dbReference>
<evidence type="ECO:0000256" key="5">
    <source>
        <dbReference type="SAM" id="MobiDB-lite"/>
    </source>
</evidence>
<comment type="caution">
    <text evidence="10">The sequence shown here is derived from an EMBL/GenBank/DDBJ whole genome shotgun (WGS) entry which is preliminary data.</text>
</comment>
<dbReference type="Pfam" id="PF01426">
    <property type="entry name" value="BAH"/>
    <property type="match status" value="1"/>
</dbReference>
<dbReference type="PROSITE" id="PS51321">
    <property type="entry name" value="TFIIS_CENTRAL"/>
    <property type="match status" value="1"/>
</dbReference>
<dbReference type="Pfam" id="PF07727">
    <property type="entry name" value="RVT_2"/>
    <property type="match status" value="1"/>
</dbReference>
<dbReference type="GO" id="GO:0003682">
    <property type="term" value="F:chromatin binding"/>
    <property type="evidence" value="ECO:0007669"/>
    <property type="project" value="InterPro"/>
</dbReference>
<evidence type="ECO:0000256" key="1">
    <source>
        <dbReference type="ARBA" id="ARBA00022670"/>
    </source>
</evidence>
<dbReference type="InterPro" id="IPR001025">
    <property type="entry name" value="BAH_dom"/>
</dbReference>
<evidence type="ECO:0000259" key="6">
    <source>
        <dbReference type="PROSITE" id="PS50158"/>
    </source>
</evidence>
<dbReference type="InterPro" id="IPR025314">
    <property type="entry name" value="DUF4219"/>
</dbReference>
<evidence type="ECO:0000256" key="2">
    <source>
        <dbReference type="ARBA" id="ARBA00022723"/>
    </source>
</evidence>
<dbReference type="SMART" id="SM00343">
    <property type="entry name" value="ZnF_C2HC"/>
    <property type="match status" value="1"/>
</dbReference>
<organism evidence="10 11">
    <name type="scientific">Arabidopsis suecica</name>
    <name type="common">Swedish thale-cress</name>
    <name type="synonym">Cardaminopsis suecica</name>
    <dbReference type="NCBI Taxonomy" id="45249"/>
    <lineage>
        <taxon>Eukaryota</taxon>
        <taxon>Viridiplantae</taxon>
        <taxon>Streptophyta</taxon>
        <taxon>Embryophyta</taxon>
        <taxon>Tracheophyta</taxon>
        <taxon>Spermatophyta</taxon>
        <taxon>Magnoliopsida</taxon>
        <taxon>eudicotyledons</taxon>
        <taxon>Gunneridae</taxon>
        <taxon>Pentapetalae</taxon>
        <taxon>rosids</taxon>
        <taxon>malvids</taxon>
        <taxon>Brassicales</taxon>
        <taxon>Brassicaceae</taxon>
        <taxon>Camelineae</taxon>
        <taxon>Arabidopsis</taxon>
    </lineage>
</organism>
<evidence type="ECO:0000259" key="9">
    <source>
        <dbReference type="PROSITE" id="PS51321"/>
    </source>
</evidence>
<evidence type="ECO:0000259" key="8">
    <source>
        <dbReference type="PROSITE" id="PS51038"/>
    </source>
</evidence>
<accession>A0A8T1YK90</accession>
<dbReference type="Proteomes" id="UP000694251">
    <property type="component" value="Chromosome 12"/>
</dbReference>
<feature type="domain" description="CCHC-type" evidence="6">
    <location>
        <begin position="630"/>
        <end position="645"/>
    </location>
</feature>
<dbReference type="InterPro" id="IPR057670">
    <property type="entry name" value="SH3_retrovirus"/>
</dbReference>
<dbReference type="InterPro" id="IPR001878">
    <property type="entry name" value="Znf_CCHC"/>
</dbReference>
<dbReference type="InterPro" id="IPR003618">
    <property type="entry name" value="TFIIS_cen_dom"/>
</dbReference>
<dbReference type="PROSITE" id="PS50158">
    <property type="entry name" value="ZF_CCHC"/>
    <property type="match status" value="1"/>
</dbReference>
<dbReference type="GO" id="GO:0008233">
    <property type="term" value="F:peptidase activity"/>
    <property type="evidence" value="ECO:0007669"/>
    <property type="project" value="UniProtKB-KW"/>
</dbReference>
<dbReference type="Pfam" id="PF00665">
    <property type="entry name" value="rve"/>
    <property type="match status" value="1"/>
</dbReference>
<evidence type="ECO:0000256" key="4">
    <source>
        <dbReference type="PROSITE-ProRule" id="PRU00047"/>
    </source>
</evidence>
<gene>
    <name evidence="10" type="ORF">ISN44_As12g018410</name>
</gene>
<dbReference type="CDD" id="cd09272">
    <property type="entry name" value="RNase_HI_RT_Ty1"/>
    <property type="match status" value="1"/>
</dbReference>
<evidence type="ECO:0000313" key="11">
    <source>
        <dbReference type="Proteomes" id="UP000694251"/>
    </source>
</evidence>
<feature type="region of interest" description="Disordered" evidence="5">
    <location>
        <begin position="1156"/>
        <end position="1176"/>
    </location>
</feature>
<reference evidence="10 11" key="1">
    <citation type="submission" date="2020-12" db="EMBL/GenBank/DDBJ databases">
        <title>Concerted genomic and epigenomic changes stabilize Arabidopsis allopolyploids.</title>
        <authorList>
            <person name="Chen Z."/>
        </authorList>
    </citation>
    <scope>NUCLEOTIDE SEQUENCE [LARGE SCALE GENOMIC DNA]</scope>
    <source>
        <strain evidence="10">As9502</strain>
        <tissue evidence="10">Leaf</tissue>
    </source>
</reference>
<dbReference type="Pfam" id="PF22936">
    <property type="entry name" value="Pol_BBD"/>
    <property type="match status" value="1"/>
</dbReference>
<dbReference type="Pfam" id="PF07500">
    <property type="entry name" value="TFIIS_M"/>
    <property type="match status" value="1"/>
</dbReference>
<dbReference type="GO" id="GO:0008270">
    <property type="term" value="F:zinc ion binding"/>
    <property type="evidence" value="ECO:0007669"/>
    <property type="project" value="UniProtKB-KW"/>
</dbReference>
<dbReference type="Pfam" id="PF25597">
    <property type="entry name" value="SH3_retrovirus"/>
    <property type="match status" value="1"/>
</dbReference>
<dbReference type="Pfam" id="PF13976">
    <property type="entry name" value="gag_pre-integrs"/>
    <property type="match status" value="1"/>
</dbReference>
<keyword evidence="11" id="KW-1185">Reference proteome</keyword>
<dbReference type="Pfam" id="PF13961">
    <property type="entry name" value="DUF4219"/>
    <property type="match status" value="1"/>
</dbReference>
<dbReference type="InterPro" id="IPR025724">
    <property type="entry name" value="GAG-pre-integrase_dom"/>
</dbReference>
<keyword evidence="2" id="KW-0479">Metal-binding</keyword>
<feature type="domain" description="TFIIS central" evidence="9">
    <location>
        <begin position="244"/>
        <end position="369"/>
    </location>
</feature>
<dbReference type="OrthoDB" id="778489at2759"/>
<evidence type="ECO:0000313" key="10">
    <source>
        <dbReference type="EMBL" id="KAG7546490.1"/>
    </source>
</evidence>
<dbReference type="InterPro" id="IPR013103">
    <property type="entry name" value="RVT_2"/>
</dbReference>
<keyword evidence="3" id="KW-0378">Hydrolase</keyword>
<proteinExistence type="predicted"/>
<keyword evidence="4" id="KW-0863">Zinc-finger</keyword>
<feature type="compositionally biased region" description="Gly residues" evidence="5">
    <location>
        <begin position="572"/>
        <end position="599"/>
    </location>
</feature>
<dbReference type="PANTHER" id="PTHR42648">
    <property type="entry name" value="TRANSPOSASE, PUTATIVE-RELATED"/>
    <property type="match status" value="1"/>
</dbReference>
<dbReference type="InterPro" id="IPR039537">
    <property type="entry name" value="Retrotran_Ty1/copia-like"/>
</dbReference>
<dbReference type="GO" id="GO:0006508">
    <property type="term" value="P:proteolysis"/>
    <property type="evidence" value="ECO:0007669"/>
    <property type="project" value="UniProtKB-KW"/>
</dbReference>
<evidence type="ECO:0000259" key="7">
    <source>
        <dbReference type="PROSITE" id="PS50994"/>
    </source>
</evidence>
<feature type="region of interest" description="Disordered" evidence="5">
    <location>
        <begin position="551"/>
        <end position="621"/>
    </location>
</feature>
<dbReference type="InterPro" id="IPR054722">
    <property type="entry name" value="PolX-like_BBD"/>
</dbReference>
<feature type="domain" description="BAH" evidence="8">
    <location>
        <begin position="95"/>
        <end position="219"/>
    </location>
</feature>
<dbReference type="GO" id="GO:0006351">
    <property type="term" value="P:DNA-templated transcription"/>
    <property type="evidence" value="ECO:0007669"/>
    <property type="project" value="InterPro"/>
</dbReference>
<protein>
    <submittedName>
        <fullName evidence="10">Zinc finger CCHC-type</fullName>
    </submittedName>
</protein>
<dbReference type="PANTHER" id="PTHR42648:SF25">
    <property type="entry name" value="RNA-DIRECTED DNA POLYMERASE"/>
    <property type="match status" value="1"/>
</dbReference>
<keyword evidence="4" id="KW-0862">Zinc</keyword>
<feature type="domain" description="Integrase catalytic" evidence="7">
    <location>
        <begin position="889"/>
        <end position="1065"/>
    </location>
</feature>
<name>A0A8T1YK90_ARASU</name>
<dbReference type="EMBL" id="JAEFBJ010000012">
    <property type="protein sequence ID" value="KAG7546490.1"/>
    <property type="molecule type" value="Genomic_DNA"/>
</dbReference>
<dbReference type="GO" id="GO:0015074">
    <property type="term" value="P:DNA integration"/>
    <property type="evidence" value="ECO:0007669"/>
    <property type="project" value="InterPro"/>
</dbReference>
<dbReference type="PROSITE" id="PS50994">
    <property type="entry name" value="INTEGRASE"/>
    <property type="match status" value="1"/>
</dbReference>
<dbReference type="PROSITE" id="PS51038">
    <property type="entry name" value="BAH"/>
    <property type="match status" value="1"/>
</dbReference>
<keyword evidence="1" id="KW-0645">Protease</keyword>